<comment type="caution">
    <text evidence="1">The sequence shown here is derived from an EMBL/GenBank/DDBJ whole genome shotgun (WGS) entry which is preliminary data.</text>
</comment>
<evidence type="ECO:0000313" key="1">
    <source>
        <dbReference type="EMBL" id="REF70373.1"/>
    </source>
</evidence>
<proteinExistence type="predicted"/>
<dbReference type="Proteomes" id="UP000256941">
    <property type="component" value="Unassembled WGS sequence"/>
</dbReference>
<reference evidence="1 2" key="1">
    <citation type="submission" date="2018-08" db="EMBL/GenBank/DDBJ databases">
        <title>Genomic Encyclopedia of Archaeal and Bacterial Type Strains, Phase II (KMG-II): from individual species to whole genera.</title>
        <authorList>
            <person name="Goeker M."/>
        </authorList>
    </citation>
    <scope>NUCLEOTIDE SEQUENCE [LARGE SCALE GENOMIC DNA]</scope>
    <source>
        <strain evidence="1 2">DSM 17099</strain>
    </source>
</reference>
<sequence>MIVNTMTKPATAVAVQPEDAAVAPQSRPAMGFLTPANLGEAMKMAEILADSSIVPKDFQGRPGNVLIACQWGAELGLQPLQAMQSIAVINGRPSIWGDAMLGLVQGSGLLDSIHEEISDDGKVATCTLRRRGHAQPISRTFTMEDADRAGLSRKDGPWKQYPKRMLQLRARAFALRDGFADVLRGVAIAEEARDTPVMRDVTPDDAPVSTAEKVRAKVSAKKAKAEGPSLNEVLEKIGAAATEAALNEVGADCGKLPDADKDQARRAYADRLAELRASDLDRIESLLAAELDAGADLDAVLETYAEQIDGLRAKDSGAVEAMIARLRA</sequence>
<gene>
    <name evidence="1" type="ORF">BDD41_3105</name>
</gene>
<accession>A0A3D9XMS9</accession>
<dbReference type="GO" id="GO:0003677">
    <property type="term" value="F:DNA binding"/>
    <property type="evidence" value="ECO:0007669"/>
    <property type="project" value="InterPro"/>
</dbReference>
<evidence type="ECO:0000313" key="2">
    <source>
        <dbReference type="Proteomes" id="UP000256941"/>
    </source>
</evidence>
<dbReference type="AlphaFoldDB" id="A0A3D9XMS9"/>
<dbReference type="GO" id="GO:0006259">
    <property type="term" value="P:DNA metabolic process"/>
    <property type="evidence" value="ECO:0007669"/>
    <property type="project" value="InterPro"/>
</dbReference>
<organism evidence="1 2">
    <name type="scientific">Paracoccus versutus</name>
    <name type="common">Thiobacillus versutus</name>
    <dbReference type="NCBI Taxonomy" id="34007"/>
    <lineage>
        <taxon>Bacteria</taxon>
        <taxon>Pseudomonadati</taxon>
        <taxon>Pseudomonadota</taxon>
        <taxon>Alphaproteobacteria</taxon>
        <taxon>Rhodobacterales</taxon>
        <taxon>Paracoccaceae</taxon>
        <taxon>Paracoccus</taxon>
    </lineage>
</organism>
<protein>
    <submittedName>
        <fullName evidence="1">RecT family protein</fullName>
    </submittedName>
</protein>
<name>A0A3D9XMS9_PARVE</name>
<dbReference type="RefSeq" id="WP_116222295.1">
    <property type="nucleotide sequence ID" value="NZ_CP038197.1"/>
</dbReference>
<dbReference type="EMBL" id="QTUJ01000002">
    <property type="protein sequence ID" value="REF70373.1"/>
    <property type="molecule type" value="Genomic_DNA"/>
</dbReference>